<organism evidence="1 6">
    <name type="scientific">Phytophthora rubi</name>
    <dbReference type="NCBI Taxonomy" id="129364"/>
    <lineage>
        <taxon>Eukaryota</taxon>
        <taxon>Sar</taxon>
        <taxon>Stramenopiles</taxon>
        <taxon>Oomycota</taxon>
        <taxon>Peronosporomycetes</taxon>
        <taxon>Peronosporales</taxon>
        <taxon>Peronosporaceae</taxon>
        <taxon>Phytophthora</taxon>
    </lineage>
</organism>
<evidence type="ECO:0000313" key="5">
    <source>
        <dbReference type="Proteomes" id="UP000434957"/>
    </source>
</evidence>
<dbReference type="OrthoDB" id="10268887at2759"/>
<dbReference type="AlphaFoldDB" id="A0A6A3N367"/>
<reference evidence="4 6" key="1">
    <citation type="submission" date="2018-09" db="EMBL/GenBank/DDBJ databases">
        <title>Genomic investigation of the strawberry pathogen Phytophthora fragariae indicates pathogenicity is determined by transcriptional variation in three key races.</title>
        <authorList>
            <person name="Adams T.M."/>
            <person name="Armitage A.D."/>
            <person name="Sobczyk M.K."/>
            <person name="Bates H.J."/>
            <person name="Dunwell J.M."/>
            <person name="Nellist C.F."/>
            <person name="Harrison R.J."/>
        </authorList>
    </citation>
    <scope>NUCLEOTIDE SEQUENCE [LARGE SCALE GENOMIC DNA]</scope>
    <source>
        <strain evidence="2 4">SCRP249</strain>
        <strain evidence="1 6">SCRP324</strain>
        <strain evidence="3 5">SCRP333</strain>
    </source>
</reference>
<comment type="caution">
    <text evidence="1">The sequence shown here is derived from an EMBL/GenBank/DDBJ whole genome shotgun (WGS) entry which is preliminary data.</text>
</comment>
<evidence type="ECO:0000313" key="4">
    <source>
        <dbReference type="Proteomes" id="UP000429607"/>
    </source>
</evidence>
<dbReference type="Proteomes" id="UP000435112">
    <property type="component" value="Unassembled WGS sequence"/>
</dbReference>
<evidence type="ECO:0000313" key="3">
    <source>
        <dbReference type="EMBL" id="KAE9354909.1"/>
    </source>
</evidence>
<keyword evidence="5" id="KW-1185">Reference proteome</keyword>
<evidence type="ECO:0000313" key="6">
    <source>
        <dbReference type="Proteomes" id="UP000435112"/>
    </source>
</evidence>
<evidence type="ECO:0000313" key="2">
    <source>
        <dbReference type="EMBL" id="KAE9041083.1"/>
    </source>
</evidence>
<dbReference type="EMBL" id="QXFV01000324">
    <property type="protein sequence ID" value="KAE9041083.1"/>
    <property type="molecule type" value="Genomic_DNA"/>
</dbReference>
<accession>A0A6A3N367</accession>
<dbReference type="EMBL" id="QXFU01000344">
    <property type="protein sequence ID" value="KAE9036028.1"/>
    <property type="molecule type" value="Genomic_DNA"/>
</dbReference>
<sequence length="34" mass="3665">MRGCHNAADELVGFDRKAGKGSQVVYTEPLKVST</sequence>
<dbReference type="Proteomes" id="UP000429607">
    <property type="component" value="Unassembled WGS sequence"/>
</dbReference>
<proteinExistence type="predicted"/>
<name>A0A6A3N367_9STRA</name>
<dbReference type="EMBL" id="QXFT01000105">
    <property type="protein sequence ID" value="KAE9354909.1"/>
    <property type="molecule type" value="Genomic_DNA"/>
</dbReference>
<evidence type="ECO:0000313" key="1">
    <source>
        <dbReference type="EMBL" id="KAE9036028.1"/>
    </source>
</evidence>
<protein>
    <submittedName>
        <fullName evidence="1">Uncharacterized protein</fullName>
    </submittedName>
</protein>
<gene>
    <name evidence="2" type="ORF">PR001_g6778</name>
    <name evidence="1" type="ORF">PR002_g7280</name>
    <name evidence="3" type="ORF">PR003_g3113</name>
</gene>
<dbReference type="Proteomes" id="UP000434957">
    <property type="component" value="Unassembled WGS sequence"/>
</dbReference>